<feature type="transmembrane region" description="Helical" evidence="1">
    <location>
        <begin position="177"/>
        <end position="198"/>
    </location>
</feature>
<name>A0A370G7W0_9BACI</name>
<feature type="transmembrane region" description="Helical" evidence="1">
    <location>
        <begin position="218"/>
        <end position="241"/>
    </location>
</feature>
<feature type="transmembrane region" description="Helical" evidence="1">
    <location>
        <begin position="21"/>
        <end position="43"/>
    </location>
</feature>
<evidence type="ECO:0000256" key="1">
    <source>
        <dbReference type="SAM" id="Phobius"/>
    </source>
</evidence>
<keyword evidence="1" id="KW-1133">Transmembrane helix</keyword>
<accession>A0A370G7W0</accession>
<keyword evidence="1" id="KW-0472">Membrane</keyword>
<proteinExistence type="predicted"/>
<dbReference type="PANTHER" id="PTHR43229:SF6">
    <property type="entry name" value="ABC-TYPE MULTIDRUG TRANSPORT SYSTEM, PERMEASE COMPONENT"/>
    <property type="match status" value="1"/>
</dbReference>
<organism evidence="2 3">
    <name type="scientific">Falsibacillus pallidus</name>
    <dbReference type="NCBI Taxonomy" id="493781"/>
    <lineage>
        <taxon>Bacteria</taxon>
        <taxon>Bacillati</taxon>
        <taxon>Bacillota</taxon>
        <taxon>Bacilli</taxon>
        <taxon>Bacillales</taxon>
        <taxon>Bacillaceae</taxon>
        <taxon>Falsibacillus</taxon>
    </lineage>
</organism>
<gene>
    <name evidence="2" type="ORF">DFR59_11443</name>
</gene>
<sequence>MKSLYLLQANFRREAILLKRYLPNTISMIITFYCIFLAMFFGIKIVGDPGSVDTNVQYVIVNYIFWYIAMMAMQDIGWVISNEASLGTLEQMYMSPMGAWRILFARIVSSTVLQLIIISLLLYVSMATTNTWLNIDILSIAPILILTLLSMYGISFMIAGMAIIFKQIQAFLQILQFVFMGLTFLPLSVAPYLAAAPFVKGVDMVRTIMVKGVSLQSFTAIDFLILGVNALVYLSLGLWVFKKCEEIAMKKGILGQH</sequence>
<dbReference type="OrthoDB" id="9815972at2"/>
<comment type="caution">
    <text evidence="2">The sequence shown here is derived from an EMBL/GenBank/DDBJ whole genome shotgun (WGS) entry which is preliminary data.</text>
</comment>
<dbReference type="EMBL" id="QQAY01000014">
    <property type="protein sequence ID" value="RDI39885.1"/>
    <property type="molecule type" value="Genomic_DNA"/>
</dbReference>
<feature type="transmembrane region" description="Helical" evidence="1">
    <location>
        <begin position="137"/>
        <end position="165"/>
    </location>
</feature>
<keyword evidence="3" id="KW-1185">Reference proteome</keyword>
<feature type="transmembrane region" description="Helical" evidence="1">
    <location>
        <begin position="102"/>
        <end position="125"/>
    </location>
</feature>
<dbReference type="RefSeq" id="WP_114746654.1">
    <property type="nucleotide sequence ID" value="NZ_QQAY01000014.1"/>
</dbReference>
<protein>
    <submittedName>
        <fullName evidence="2">ABC-2 type transport system permease protein</fullName>
    </submittedName>
</protein>
<dbReference type="Proteomes" id="UP000255326">
    <property type="component" value="Unassembled WGS sequence"/>
</dbReference>
<keyword evidence="1" id="KW-0812">Transmembrane</keyword>
<reference evidence="2 3" key="1">
    <citation type="submission" date="2018-07" db="EMBL/GenBank/DDBJ databases">
        <title>Genomic Encyclopedia of Type Strains, Phase IV (KMG-IV): sequencing the most valuable type-strain genomes for metagenomic binning, comparative biology and taxonomic classification.</title>
        <authorList>
            <person name="Goeker M."/>
        </authorList>
    </citation>
    <scope>NUCLEOTIDE SEQUENCE [LARGE SCALE GENOMIC DNA]</scope>
    <source>
        <strain evidence="2 3">DSM 25281</strain>
    </source>
</reference>
<evidence type="ECO:0000313" key="3">
    <source>
        <dbReference type="Proteomes" id="UP000255326"/>
    </source>
</evidence>
<feature type="transmembrane region" description="Helical" evidence="1">
    <location>
        <begin position="63"/>
        <end position="81"/>
    </location>
</feature>
<evidence type="ECO:0000313" key="2">
    <source>
        <dbReference type="EMBL" id="RDI39885.1"/>
    </source>
</evidence>
<dbReference type="InterPro" id="IPR051784">
    <property type="entry name" value="Nod_factor_ABC_transporter"/>
</dbReference>
<dbReference type="PANTHER" id="PTHR43229">
    <property type="entry name" value="NODULATION PROTEIN J"/>
    <property type="match status" value="1"/>
</dbReference>
<dbReference type="AlphaFoldDB" id="A0A370G7W0"/>